<evidence type="ECO:0000313" key="2">
    <source>
        <dbReference type="EMBL" id="MDI3320584.1"/>
    </source>
</evidence>
<sequence>MKKYLKPLLLCVLFLLLFFFGRSLYLSKTNNQPSQPASEAILKHVGEKFDPSIFTDIEGHKTTLQPTTPITIVDFWFKDCPPCINEMNQFDNLLKQNDNSKKISIVSVSVNSYPVWRDLFKSENPRFASLKIKNSNWQHLTLTSAIDTALHNEVPSDNLALMERKFNSHTFPTYVVIDKEFNIIAMPQSAVEYIQSNAGAKK</sequence>
<name>A0ABT6RDC7_9BACT</name>
<dbReference type="Pfam" id="PF08534">
    <property type="entry name" value="Redoxin"/>
    <property type="match status" value="1"/>
</dbReference>
<reference evidence="2 3" key="1">
    <citation type="submission" date="2023-05" db="EMBL/GenBank/DDBJ databases">
        <title>Genome sequence of Pinibacter sp. MAH-24.</title>
        <authorList>
            <person name="Huq M.A."/>
        </authorList>
    </citation>
    <scope>NUCLEOTIDE SEQUENCE [LARGE SCALE GENOMIC DNA]</scope>
    <source>
        <strain evidence="2 3">MAH-24</strain>
    </source>
</reference>
<evidence type="ECO:0000313" key="3">
    <source>
        <dbReference type="Proteomes" id="UP001226434"/>
    </source>
</evidence>
<gene>
    <name evidence="2" type="ORF">QJ048_12410</name>
</gene>
<dbReference type="RefSeq" id="WP_282334680.1">
    <property type="nucleotide sequence ID" value="NZ_JASBRG010000007.1"/>
</dbReference>
<accession>A0ABT6RDC7</accession>
<dbReference type="EMBL" id="JASBRG010000007">
    <property type="protein sequence ID" value="MDI3320584.1"/>
    <property type="molecule type" value="Genomic_DNA"/>
</dbReference>
<protein>
    <submittedName>
        <fullName evidence="2">Redoxin family protein</fullName>
    </submittedName>
</protein>
<feature type="domain" description="Redoxin" evidence="1">
    <location>
        <begin position="71"/>
        <end position="186"/>
    </location>
</feature>
<dbReference type="Gene3D" id="3.40.30.10">
    <property type="entry name" value="Glutaredoxin"/>
    <property type="match status" value="1"/>
</dbReference>
<evidence type="ECO:0000259" key="1">
    <source>
        <dbReference type="Pfam" id="PF08534"/>
    </source>
</evidence>
<dbReference type="SUPFAM" id="SSF52833">
    <property type="entry name" value="Thioredoxin-like"/>
    <property type="match status" value="1"/>
</dbReference>
<dbReference type="InterPro" id="IPR036249">
    <property type="entry name" value="Thioredoxin-like_sf"/>
</dbReference>
<dbReference type="Proteomes" id="UP001226434">
    <property type="component" value="Unassembled WGS sequence"/>
</dbReference>
<proteinExistence type="predicted"/>
<keyword evidence="3" id="KW-1185">Reference proteome</keyword>
<dbReference type="InterPro" id="IPR013740">
    <property type="entry name" value="Redoxin"/>
</dbReference>
<comment type="caution">
    <text evidence="2">The sequence shown here is derived from an EMBL/GenBank/DDBJ whole genome shotgun (WGS) entry which is preliminary data.</text>
</comment>
<organism evidence="2 3">
    <name type="scientific">Pinibacter soli</name>
    <dbReference type="NCBI Taxonomy" id="3044211"/>
    <lineage>
        <taxon>Bacteria</taxon>
        <taxon>Pseudomonadati</taxon>
        <taxon>Bacteroidota</taxon>
        <taxon>Chitinophagia</taxon>
        <taxon>Chitinophagales</taxon>
        <taxon>Chitinophagaceae</taxon>
        <taxon>Pinibacter</taxon>
    </lineage>
</organism>